<dbReference type="PROSITE" id="PS50294">
    <property type="entry name" value="WD_REPEATS_REGION"/>
    <property type="match status" value="2"/>
</dbReference>
<dbReference type="WBParaSite" id="MBELARI_LOCUS1837">
    <property type="protein sequence ID" value="MBELARI_LOCUS1837"/>
    <property type="gene ID" value="MBELARI_LOCUS1837"/>
</dbReference>
<feature type="repeat" description="WD" evidence="1">
    <location>
        <begin position="377"/>
        <end position="409"/>
    </location>
</feature>
<dbReference type="Pfam" id="PF00400">
    <property type="entry name" value="WD40"/>
    <property type="match status" value="4"/>
</dbReference>
<dbReference type="Pfam" id="PF23354">
    <property type="entry name" value="TPR_NUP160_120_M"/>
    <property type="match status" value="1"/>
</dbReference>
<dbReference type="InterPro" id="IPR036322">
    <property type="entry name" value="WD40_repeat_dom_sf"/>
</dbReference>
<dbReference type="GO" id="GO:0003729">
    <property type="term" value="F:mRNA binding"/>
    <property type="evidence" value="ECO:0007669"/>
    <property type="project" value="TreeGrafter"/>
</dbReference>
<reference evidence="6" key="1">
    <citation type="submission" date="2024-02" db="UniProtKB">
        <authorList>
            <consortium name="WormBaseParasite"/>
        </authorList>
    </citation>
    <scope>IDENTIFICATION</scope>
</reference>
<feature type="region of interest" description="Disordered" evidence="2">
    <location>
        <begin position="198"/>
        <end position="217"/>
    </location>
</feature>
<feature type="region of interest" description="Disordered" evidence="2">
    <location>
        <begin position="845"/>
        <end position="874"/>
    </location>
</feature>
<evidence type="ECO:0000256" key="1">
    <source>
        <dbReference type="PROSITE-ProRule" id="PRU00221"/>
    </source>
</evidence>
<dbReference type="PANTHER" id="PTHR43979:SF1">
    <property type="entry name" value="PRE-MRNA-PROCESSING FACTOR 17"/>
    <property type="match status" value="1"/>
</dbReference>
<dbReference type="InterPro" id="IPR056536">
    <property type="entry name" value="TPR_NUP160_C"/>
</dbReference>
<keyword evidence="5" id="KW-1185">Reference proteome</keyword>
<accession>A0AAF3EVZ5</accession>
<dbReference type="InterPro" id="IPR001680">
    <property type="entry name" value="WD40_rpt"/>
</dbReference>
<dbReference type="InterPro" id="IPR015943">
    <property type="entry name" value="WD40/YVTN_repeat-like_dom_sf"/>
</dbReference>
<protein>
    <submittedName>
        <fullName evidence="6">Uncharacterized protein</fullName>
    </submittedName>
</protein>
<feature type="domain" description="NUP160 middle TPR" evidence="4">
    <location>
        <begin position="698"/>
        <end position="834"/>
    </location>
</feature>
<feature type="domain" description="NUP160 C-terminal TPR" evidence="3">
    <location>
        <begin position="925"/>
        <end position="1114"/>
    </location>
</feature>
<dbReference type="GO" id="GO:0071013">
    <property type="term" value="C:catalytic step 2 spliceosome"/>
    <property type="evidence" value="ECO:0007669"/>
    <property type="project" value="InterPro"/>
</dbReference>
<feature type="compositionally biased region" description="Low complexity" evidence="2">
    <location>
        <begin position="845"/>
        <end position="859"/>
    </location>
</feature>
<dbReference type="GO" id="GO:0000398">
    <property type="term" value="P:mRNA splicing, via spliceosome"/>
    <property type="evidence" value="ECO:0007669"/>
    <property type="project" value="InterPro"/>
</dbReference>
<keyword evidence="1" id="KW-0853">WD repeat</keyword>
<dbReference type="PANTHER" id="PTHR43979">
    <property type="entry name" value="PRE-MRNA-PROCESSING FACTOR 17"/>
    <property type="match status" value="1"/>
</dbReference>
<organism evidence="5 6">
    <name type="scientific">Mesorhabditis belari</name>
    <dbReference type="NCBI Taxonomy" id="2138241"/>
    <lineage>
        <taxon>Eukaryota</taxon>
        <taxon>Metazoa</taxon>
        <taxon>Ecdysozoa</taxon>
        <taxon>Nematoda</taxon>
        <taxon>Chromadorea</taxon>
        <taxon>Rhabditida</taxon>
        <taxon>Rhabditina</taxon>
        <taxon>Rhabditomorpha</taxon>
        <taxon>Rhabditoidea</taxon>
        <taxon>Rhabditidae</taxon>
        <taxon>Mesorhabditinae</taxon>
        <taxon>Mesorhabditis</taxon>
    </lineage>
</organism>
<dbReference type="Pfam" id="PF18699">
    <property type="entry name" value="MRPL52"/>
    <property type="match status" value="1"/>
</dbReference>
<evidence type="ECO:0000313" key="6">
    <source>
        <dbReference type="WBParaSite" id="MBELARI_LOCUS1837"/>
    </source>
</evidence>
<feature type="repeat" description="WD" evidence="1">
    <location>
        <begin position="477"/>
        <end position="509"/>
    </location>
</feature>
<proteinExistence type="predicted"/>
<dbReference type="CDD" id="cd00200">
    <property type="entry name" value="WD40"/>
    <property type="match status" value="1"/>
</dbReference>
<sequence>MDLLSSYNVDDDEGDVEVNKEITSLPTKSLALQMAPDVMTKSSILTIPIADVTKKELSYNPKFEELFQPEAGPSNPFKSDRQSAKKNTLAGFVEPAHINDFHFEREIRSFNTLGYARNPSANAGGHEFLGEKATEGAKTDGASLFDGSKTGGEKRKRVYNFDPTDLEGYTGPWARYENQVTVSKPDEALQKEMDEIVKKRQKNSRKGQRQALEEQGNVEETTTLHLKEAIDYQGRSFLHVPTFTGVNLKEDFVPDRCFIPKKQMHTYKGHNKGINTLKWFPKSAHLFLSCSMDTKIKLWEVYGKHQVVRTYSGHRMPVRDLWDTETGQVKHRFTTGHPPVCLRFHPDEDKRHMLMGGMQNKKIVQWDIRSGEVVQEYDRHLGPINSITFFDKNRRFVSTSDDKSLRIWEWEIPVDTKLIQNVGLQSIPCMTKSPTDKWIVGQSMDNRIVLFQLIDDKLRFAKKKAFRGHNSAGYACSIDFSPDMSFLASGDADGKIFIWDWRTHKIVGRWKAHAQTCISVLWHPHEKSKMISASWDGDIKITLLMRITARSAGTSSTNKFDPMDGKVHLNVKTIENHSREVGRFKTNKPPVYVGPYVHPLKVGPDFTLRDNRPCPFTSKEQLEHKKDQIRLTKKIVSLLAQMDEIEKENEGSTIKKLGKATEQMNERPRAKGNKLIRETMALEIEKSFSGVSGGDAEENLQIRLFFQEIEDREWKEAINTIRACKSAHSRQNMLRELLARLLQQQEWETICKKISWDEFSDEVISQLTLKALNQPPNVTPNCYELMVAFYIAQKDYVQASKTLYHWSEQLKRLTQDPTILAKRRDALSASVMYLNMSKREGFPFTETSDSAKSSVSSTSADDEGMDETDSQGTSMSWIIKEKKKPETTNISYISKERLEREWALIDGRVIYWDEKQAIPPSDPQDIFNFLLETRRFNLALGFARHFDFSLVKVLHGLVVETLKLDQNHEILAEGQMFVSAKLSSDPWEVVRGLLDTIIKARSELITTSLHSIAEELLRHKVQLPYWLDSMYTEHDVGAYLQLLSDFGRNEDALKVLIAYTEPMMGKLVGTDVRVFLPYWAIDVVLLRAKEDASKRVKELFTIAVRSLQALQKRVQNFEIANKQSHFAGSRF</sequence>
<dbReference type="InterPro" id="IPR032847">
    <property type="entry name" value="PRPF17"/>
</dbReference>
<dbReference type="Proteomes" id="UP000887575">
    <property type="component" value="Unassembled WGS sequence"/>
</dbReference>
<dbReference type="GO" id="GO:0005762">
    <property type="term" value="C:mitochondrial large ribosomal subunit"/>
    <property type="evidence" value="ECO:0007669"/>
    <property type="project" value="InterPro"/>
</dbReference>
<name>A0AAF3EVZ5_9BILA</name>
<dbReference type="GO" id="GO:0003735">
    <property type="term" value="F:structural constituent of ribosome"/>
    <property type="evidence" value="ECO:0007669"/>
    <property type="project" value="InterPro"/>
</dbReference>
<evidence type="ECO:0000259" key="3">
    <source>
        <dbReference type="Pfam" id="PF23347"/>
    </source>
</evidence>
<evidence type="ECO:0000313" key="5">
    <source>
        <dbReference type="Proteomes" id="UP000887575"/>
    </source>
</evidence>
<dbReference type="InterPro" id="IPR056535">
    <property type="entry name" value="TPR_NUP160_M"/>
</dbReference>
<feature type="repeat" description="WD" evidence="1">
    <location>
        <begin position="267"/>
        <end position="301"/>
    </location>
</feature>
<dbReference type="SUPFAM" id="SSF50978">
    <property type="entry name" value="WD40 repeat-like"/>
    <property type="match status" value="1"/>
</dbReference>
<dbReference type="AlphaFoldDB" id="A0AAF3EVZ5"/>
<dbReference type="PROSITE" id="PS50082">
    <property type="entry name" value="WD_REPEATS_2"/>
    <property type="match status" value="3"/>
</dbReference>
<dbReference type="GO" id="GO:0032543">
    <property type="term" value="P:mitochondrial translation"/>
    <property type="evidence" value="ECO:0007669"/>
    <property type="project" value="InterPro"/>
</dbReference>
<evidence type="ECO:0000256" key="2">
    <source>
        <dbReference type="SAM" id="MobiDB-lite"/>
    </source>
</evidence>
<evidence type="ECO:0000259" key="4">
    <source>
        <dbReference type="Pfam" id="PF23354"/>
    </source>
</evidence>
<dbReference type="Pfam" id="PF23347">
    <property type="entry name" value="TPR_Nup160_C"/>
    <property type="match status" value="1"/>
</dbReference>
<dbReference type="InterPro" id="IPR034596">
    <property type="entry name" value="Ribosomal_mL52"/>
</dbReference>
<dbReference type="SMART" id="SM00320">
    <property type="entry name" value="WD40"/>
    <property type="match status" value="5"/>
</dbReference>
<feature type="compositionally biased region" description="Acidic residues" evidence="2">
    <location>
        <begin position="860"/>
        <end position="869"/>
    </location>
</feature>
<dbReference type="Gene3D" id="2.130.10.10">
    <property type="entry name" value="YVTN repeat-like/Quinoprotein amine dehydrogenase"/>
    <property type="match status" value="1"/>
</dbReference>
<feature type="compositionally biased region" description="Basic residues" evidence="2">
    <location>
        <begin position="199"/>
        <end position="208"/>
    </location>
</feature>